<reference evidence="4 5" key="1">
    <citation type="submission" date="2019-12" db="EMBL/GenBank/DDBJ databases">
        <authorList>
            <person name="Alioto T."/>
            <person name="Alioto T."/>
            <person name="Gomez Garrido J."/>
        </authorList>
    </citation>
    <scope>NUCLEOTIDE SEQUENCE [LARGE SCALE GENOMIC DNA]</scope>
</reference>
<dbReference type="GO" id="GO:0016787">
    <property type="term" value="F:hydrolase activity"/>
    <property type="evidence" value="ECO:0007669"/>
    <property type="project" value="UniProtKB-KW"/>
</dbReference>
<dbReference type="Pfam" id="PF03629">
    <property type="entry name" value="SASA"/>
    <property type="match status" value="1"/>
</dbReference>
<dbReference type="InterPro" id="IPR052940">
    <property type="entry name" value="Carb_Esterase_6"/>
</dbReference>
<dbReference type="PROSITE" id="PS51257">
    <property type="entry name" value="PROKAR_LIPOPROTEIN"/>
    <property type="match status" value="1"/>
</dbReference>
<dbReference type="Proteomes" id="UP000594638">
    <property type="component" value="Unassembled WGS sequence"/>
</dbReference>
<feature type="domain" description="Sialate O-acetylesterase" evidence="3">
    <location>
        <begin position="74"/>
        <end position="302"/>
    </location>
</feature>
<sequence>MRNTIASTLPHWWLMSCFSVLLLTTHSAAHEDIVKDVTNGVKYDYTKFYNFTNQLVSNIRRLGQEPLKDGISAKKQIFILGGQSNMAGRGAIINGVVPVDNTPDPFKVFRLNAQLKWEVARDPLHDGIDLGKKCGVGPGMSFANSVKTQLGVIGLVPCARGGTSIKQWEKGGEDGYYDNMIKRARAAAEVGGGGGEIKALIWYQGESDTSYLNDAENYKGRLEKLVQNVRTDLNMPSLPILQVIIESADGPLKDEVIKQQKAFKMPNVVKVDSNGLGLNDDKIHLNTEAQVQLGKWLADAYLNNFA</sequence>
<evidence type="ECO:0000256" key="2">
    <source>
        <dbReference type="SAM" id="SignalP"/>
    </source>
</evidence>
<comment type="caution">
    <text evidence="4">The sequence shown here is derived from an EMBL/GenBank/DDBJ whole genome shotgun (WGS) entry which is preliminary data.</text>
</comment>
<name>A0A8S0Q9N3_OLEEU</name>
<dbReference type="Gramene" id="OE9A103979T1">
    <property type="protein sequence ID" value="OE9A103979C1"/>
    <property type="gene ID" value="OE9A103979"/>
</dbReference>
<dbReference type="InterPro" id="IPR036514">
    <property type="entry name" value="SGNH_hydro_sf"/>
</dbReference>
<feature type="signal peptide" evidence="2">
    <location>
        <begin position="1"/>
        <end position="29"/>
    </location>
</feature>
<evidence type="ECO:0000313" key="5">
    <source>
        <dbReference type="Proteomes" id="UP000594638"/>
    </source>
</evidence>
<keyword evidence="5" id="KW-1185">Reference proteome</keyword>
<feature type="chain" id="PRO_5035724462" description="Sialate O-acetylesterase domain-containing protein" evidence="2">
    <location>
        <begin position="30"/>
        <end position="306"/>
    </location>
</feature>
<proteinExistence type="predicted"/>
<dbReference type="OrthoDB" id="42638at2759"/>
<evidence type="ECO:0000313" key="4">
    <source>
        <dbReference type="EMBL" id="CAA2964379.1"/>
    </source>
</evidence>
<dbReference type="PANTHER" id="PTHR31988:SF19">
    <property type="entry name" value="9-O-ACETYL-N-ACETYLNEURAMINIC ACID DEACETYLASE-RELATED"/>
    <property type="match status" value="1"/>
</dbReference>
<gene>
    <name evidence="4" type="ORF">OLEA9_A103979</name>
</gene>
<organism evidence="4 5">
    <name type="scientific">Olea europaea subsp. europaea</name>
    <dbReference type="NCBI Taxonomy" id="158383"/>
    <lineage>
        <taxon>Eukaryota</taxon>
        <taxon>Viridiplantae</taxon>
        <taxon>Streptophyta</taxon>
        <taxon>Embryophyta</taxon>
        <taxon>Tracheophyta</taxon>
        <taxon>Spermatophyta</taxon>
        <taxon>Magnoliopsida</taxon>
        <taxon>eudicotyledons</taxon>
        <taxon>Gunneridae</taxon>
        <taxon>Pentapetalae</taxon>
        <taxon>asterids</taxon>
        <taxon>lamiids</taxon>
        <taxon>Lamiales</taxon>
        <taxon>Oleaceae</taxon>
        <taxon>Oleeae</taxon>
        <taxon>Olea</taxon>
    </lineage>
</organism>
<dbReference type="InterPro" id="IPR005181">
    <property type="entry name" value="SASA"/>
</dbReference>
<protein>
    <recommendedName>
        <fullName evidence="3">Sialate O-acetylesterase domain-containing protein</fullName>
    </recommendedName>
</protein>
<keyword evidence="1" id="KW-0378">Hydrolase</keyword>
<dbReference type="SUPFAM" id="SSF52266">
    <property type="entry name" value="SGNH hydrolase"/>
    <property type="match status" value="1"/>
</dbReference>
<accession>A0A8S0Q9N3</accession>
<dbReference type="EMBL" id="CACTIH010001823">
    <property type="protein sequence ID" value="CAA2964379.1"/>
    <property type="molecule type" value="Genomic_DNA"/>
</dbReference>
<keyword evidence="2" id="KW-0732">Signal</keyword>
<dbReference type="PANTHER" id="PTHR31988">
    <property type="entry name" value="ESTERASE, PUTATIVE (DUF303)-RELATED"/>
    <property type="match status" value="1"/>
</dbReference>
<dbReference type="AlphaFoldDB" id="A0A8S0Q9N3"/>
<evidence type="ECO:0000259" key="3">
    <source>
        <dbReference type="Pfam" id="PF03629"/>
    </source>
</evidence>
<evidence type="ECO:0000256" key="1">
    <source>
        <dbReference type="ARBA" id="ARBA00022801"/>
    </source>
</evidence>
<dbReference type="Gene3D" id="3.40.50.1110">
    <property type="entry name" value="SGNH hydrolase"/>
    <property type="match status" value="1"/>
</dbReference>